<name>Q86GJ4_MANSE</name>
<dbReference type="Gene3D" id="3.15.10.30">
    <property type="entry name" value="Haemolymph juvenile hormone binding protein"/>
    <property type="match status" value="1"/>
</dbReference>
<feature type="signal peptide" evidence="1">
    <location>
        <begin position="1"/>
        <end position="18"/>
    </location>
</feature>
<evidence type="ECO:0000313" key="2">
    <source>
        <dbReference type="EMBL" id="AAO65575.1"/>
    </source>
</evidence>
<dbReference type="PANTHER" id="PTHR11008:SF41">
    <property type="entry name" value="RE70318P"/>
    <property type="match status" value="1"/>
</dbReference>
<sequence length="242" mass="27617">MFCGYIFVLALSVAGVLAAPKKKVACALNDLSCTTLTADPLFKSIMRGRPDLNVPASEPLREAEISGRLDDMYYNLTDAELHGMSDCSVKSHNINFLQLSWSFLLYCPKLVLQSNYDLSGSIRNIPIEGRGRSNIVHEKYRIGMRGGFDVVLDLKGRPHVRINHYDIDRLEVVGNIRSDFSNLYNGDVARSAVMHKYLNDNWKSIGFYTQYPTMRSFMKRMMENLIKFLQVVPANELFFREE</sequence>
<reference evidence="2" key="1">
    <citation type="journal article" date="2003" name="Insect Biochem. Mol. Biol.">
        <title>A novel gene in the takeout gene family is regulated by hormones and nutrients in Manduca larval epidermis.</title>
        <authorList>
            <person name="Du J."/>
            <person name="Hiruma K."/>
            <person name="Riddiford L.M."/>
        </authorList>
    </citation>
    <scope>NUCLEOTIDE SEQUENCE</scope>
</reference>
<dbReference type="Proteomes" id="UP000791440">
    <property type="component" value="Unassembled WGS sequence"/>
</dbReference>
<dbReference type="GO" id="GO:0005615">
    <property type="term" value="C:extracellular space"/>
    <property type="evidence" value="ECO:0007669"/>
    <property type="project" value="TreeGrafter"/>
</dbReference>
<dbReference type="OrthoDB" id="6854146at2759"/>
<accession>Q86GJ4</accession>
<dbReference type="EMBL" id="AY231292">
    <property type="protein sequence ID" value="AAO65575.1"/>
    <property type="molecule type" value="mRNA"/>
</dbReference>
<evidence type="ECO:0000256" key="1">
    <source>
        <dbReference type="SAM" id="SignalP"/>
    </source>
</evidence>
<protein>
    <submittedName>
        <fullName evidence="2">Moling</fullName>
    </submittedName>
</protein>
<organism evidence="2">
    <name type="scientific">Manduca sexta</name>
    <name type="common">Tobacco hawkmoth</name>
    <name type="synonym">Tobacco hornworm</name>
    <dbReference type="NCBI Taxonomy" id="7130"/>
    <lineage>
        <taxon>Eukaryota</taxon>
        <taxon>Metazoa</taxon>
        <taxon>Ecdysozoa</taxon>
        <taxon>Arthropoda</taxon>
        <taxon>Hexapoda</taxon>
        <taxon>Insecta</taxon>
        <taxon>Pterygota</taxon>
        <taxon>Neoptera</taxon>
        <taxon>Endopterygota</taxon>
        <taxon>Lepidoptera</taxon>
        <taxon>Glossata</taxon>
        <taxon>Ditrysia</taxon>
        <taxon>Bombycoidea</taxon>
        <taxon>Sphingidae</taxon>
        <taxon>Sphinginae</taxon>
        <taxon>Sphingini</taxon>
        <taxon>Manduca</taxon>
    </lineage>
</organism>
<dbReference type="Pfam" id="PF06585">
    <property type="entry name" value="JHBP"/>
    <property type="match status" value="1"/>
</dbReference>
<gene>
    <name evidence="3" type="ORF">O3G_MSEX008582</name>
</gene>
<dbReference type="SMART" id="SM00700">
    <property type="entry name" value="JHBP"/>
    <property type="match status" value="1"/>
</dbReference>
<keyword evidence="1" id="KW-0732">Signal</keyword>
<dbReference type="PANTHER" id="PTHR11008">
    <property type="entry name" value="PROTEIN TAKEOUT-LIKE PROTEIN"/>
    <property type="match status" value="1"/>
</dbReference>
<keyword evidence="4" id="KW-1185">Reference proteome</keyword>
<reference evidence="3" key="2">
    <citation type="journal article" date="2016" name="Insect Biochem. Mol. Biol.">
        <title>Multifaceted biological insights from a draft genome sequence of the tobacco hornworm moth, Manduca sexta.</title>
        <authorList>
            <person name="Kanost M.R."/>
            <person name="Arrese E.L."/>
            <person name="Cao X."/>
            <person name="Chen Y.R."/>
            <person name="Chellapilla S."/>
            <person name="Goldsmith M.R."/>
            <person name="Grosse-Wilde E."/>
            <person name="Heckel D.G."/>
            <person name="Herndon N."/>
            <person name="Jiang H."/>
            <person name="Papanicolaou A."/>
            <person name="Qu J."/>
            <person name="Soulages J.L."/>
            <person name="Vogel H."/>
            <person name="Walters J."/>
            <person name="Waterhouse R.M."/>
            <person name="Ahn S.J."/>
            <person name="Almeida F.C."/>
            <person name="An C."/>
            <person name="Aqrawi P."/>
            <person name="Bretschneider A."/>
            <person name="Bryant W.B."/>
            <person name="Bucks S."/>
            <person name="Chao H."/>
            <person name="Chevignon G."/>
            <person name="Christen J.M."/>
            <person name="Clarke D.F."/>
            <person name="Dittmer N.T."/>
            <person name="Ferguson L.C.F."/>
            <person name="Garavelou S."/>
            <person name="Gordon K.H.J."/>
            <person name="Gunaratna R.T."/>
            <person name="Han Y."/>
            <person name="Hauser F."/>
            <person name="He Y."/>
            <person name="Heidel-Fischer H."/>
            <person name="Hirsh A."/>
            <person name="Hu Y."/>
            <person name="Jiang H."/>
            <person name="Kalra D."/>
            <person name="Klinner C."/>
            <person name="Konig C."/>
            <person name="Kovar C."/>
            <person name="Kroll A.R."/>
            <person name="Kuwar S.S."/>
            <person name="Lee S.L."/>
            <person name="Lehman R."/>
            <person name="Li K."/>
            <person name="Li Z."/>
            <person name="Liang H."/>
            <person name="Lovelace S."/>
            <person name="Lu Z."/>
            <person name="Mansfield J.H."/>
            <person name="McCulloch K.J."/>
            <person name="Mathew T."/>
            <person name="Morton B."/>
            <person name="Muzny D.M."/>
            <person name="Neunemann D."/>
            <person name="Ongeri F."/>
            <person name="Pauchet Y."/>
            <person name="Pu L.L."/>
            <person name="Pyrousis I."/>
            <person name="Rao X.J."/>
            <person name="Redding A."/>
            <person name="Roesel C."/>
            <person name="Sanchez-Gracia A."/>
            <person name="Schaack S."/>
            <person name="Shukla A."/>
            <person name="Tetreau G."/>
            <person name="Wang Y."/>
            <person name="Xiong G.H."/>
            <person name="Traut W."/>
            <person name="Walsh T.K."/>
            <person name="Worley K.C."/>
            <person name="Wu D."/>
            <person name="Wu W."/>
            <person name="Wu Y.Q."/>
            <person name="Zhang X."/>
            <person name="Zou Z."/>
            <person name="Zucker H."/>
            <person name="Briscoe A.D."/>
            <person name="Burmester T."/>
            <person name="Clem R.J."/>
            <person name="Feyereisen R."/>
            <person name="Grimmelikhuijzen C.J.P."/>
            <person name="Hamodrakas S.J."/>
            <person name="Hansson B.S."/>
            <person name="Huguet E."/>
            <person name="Jermiin L.S."/>
            <person name="Lan Q."/>
            <person name="Lehman H.K."/>
            <person name="Lorenzen M."/>
            <person name="Merzendorfer H."/>
            <person name="Michalopoulos I."/>
            <person name="Morton D.B."/>
            <person name="Muthukrishnan S."/>
            <person name="Oakeshott J.G."/>
            <person name="Palmer W."/>
            <person name="Park Y."/>
            <person name="Passarelli A.L."/>
            <person name="Rozas J."/>
            <person name="Schwartz L.M."/>
            <person name="Smith W."/>
            <person name="Southgate A."/>
            <person name="Vilcinskas A."/>
            <person name="Vogt R."/>
            <person name="Wang P."/>
            <person name="Werren J."/>
            <person name="Yu X.Q."/>
            <person name="Zhou J.J."/>
            <person name="Brown S.J."/>
            <person name="Scherer S.E."/>
            <person name="Richards S."/>
            <person name="Blissard G.W."/>
        </authorList>
    </citation>
    <scope>NUCLEOTIDE SEQUENCE</scope>
</reference>
<dbReference type="InterPro" id="IPR038606">
    <property type="entry name" value="To_sf"/>
</dbReference>
<dbReference type="AlphaFoldDB" id="Q86GJ4"/>
<dbReference type="InterPro" id="IPR010562">
    <property type="entry name" value="Haemolymph_juvenile_hormone-bd"/>
</dbReference>
<evidence type="ECO:0000313" key="4">
    <source>
        <dbReference type="Proteomes" id="UP000791440"/>
    </source>
</evidence>
<reference evidence="3" key="3">
    <citation type="submission" date="2020-12" db="EMBL/GenBank/DDBJ databases">
        <authorList>
            <person name="Kanost M."/>
        </authorList>
    </citation>
    <scope>NUCLEOTIDE SEQUENCE</scope>
</reference>
<evidence type="ECO:0000313" key="3">
    <source>
        <dbReference type="EMBL" id="KAG6454224.1"/>
    </source>
</evidence>
<proteinExistence type="evidence at transcript level"/>
<feature type="chain" id="PRO_5038288805" evidence="1">
    <location>
        <begin position="19"/>
        <end position="242"/>
    </location>
</feature>
<dbReference type="EMBL" id="JH668461">
    <property type="protein sequence ID" value="KAG6454224.1"/>
    <property type="molecule type" value="Genomic_DNA"/>
</dbReference>